<evidence type="ECO:0000313" key="2">
    <source>
        <dbReference type="Proteomes" id="UP000192923"/>
    </source>
</evidence>
<keyword evidence="2" id="KW-1185">Reference proteome</keyword>
<proteinExistence type="predicted"/>
<dbReference type="EMBL" id="FXAM01000001">
    <property type="protein sequence ID" value="SMF93684.1"/>
    <property type="molecule type" value="Genomic_DNA"/>
</dbReference>
<reference evidence="1 2" key="1">
    <citation type="submission" date="2016-12" db="EMBL/GenBank/DDBJ databases">
        <authorList>
            <person name="Song W.-J."/>
            <person name="Kurnit D.M."/>
        </authorList>
    </citation>
    <scope>NUCLEOTIDE SEQUENCE [LARGE SCALE GENOMIC DNA]</scope>
    <source>
        <strain evidence="1 2">175</strain>
    </source>
</reference>
<dbReference type="RefSeq" id="WP_085210454.1">
    <property type="nucleotide sequence ID" value="NZ_FXAM01000001.1"/>
</dbReference>
<dbReference type="PANTHER" id="PTHR37460">
    <property type="entry name" value="ENDONUCLEASE III"/>
    <property type="match status" value="1"/>
</dbReference>
<dbReference type="PANTHER" id="PTHR37460:SF1">
    <property type="entry name" value="ENDONUCLEASE III"/>
    <property type="match status" value="1"/>
</dbReference>
<dbReference type="Proteomes" id="UP000192923">
    <property type="component" value="Unassembled WGS sequence"/>
</dbReference>
<protein>
    <submittedName>
        <fullName evidence="1">Uri superfamily endonuclease</fullName>
    </submittedName>
</protein>
<dbReference type="Pfam" id="PF01986">
    <property type="entry name" value="DUF123"/>
    <property type="match status" value="1"/>
</dbReference>
<dbReference type="CDD" id="cd10441">
    <property type="entry name" value="GIY-YIG_COG1833"/>
    <property type="match status" value="1"/>
</dbReference>
<gene>
    <name evidence="1" type="ORF">SAMN02949497_0971</name>
</gene>
<keyword evidence="1" id="KW-0378">Hydrolase</keyword>
<keyword evidence="1" id="KW-0540">Nuclease</keyword>
<dbReference type="GO" id="GO:0004519">
    <property type="term" value="F:endonuclease activity"/>
    <property type="evidence" value="ECO:0007669"/>
    <property type="project" value="UniProtKB-KW"/>
</dbReference>
<organism evidence="1 2">
    <name type="scientific">Methylomagnum ishizawai</name>
    <dbReference type="NCBI Taxonomy" id="1760988"/>
    <lineage>
        <taxon>Bacteria</taxon>
        <taxon>Pseudomonadati</taxon>
        <taxon>Pseudomonadota</taxon>
        <taxon>Gammaproteobacteria</taxon>
        <taxon>Methylococcales</taxon>
        <taxon>Methylococcaceae</taxon>
        <taxon>Methylomagnum</taxon>
    </lineage>
</organism>
<dbReference type="STRING" id="1760988.SAMN02949497_0971"/>
<sequence>MNEAATTTYQLLIRVAEPVRVRVGRLGQFDFPAGRYIYTGSAQRNPEARIARHLAASKRLHWHIDYLLDAPGVAVTGTLRFGEPECVVNQMTAGRILVPRFGSSDCRAGCSSHLKWLDGEAGLVSRP</sequence>
<dbReference type="InterPro" id="IPR002837">
    <property type="entry name" value="DUF123"/>
</dbReference>
<name>A0A1Y6CZV8_9GAMM</name>
<dbReference type="AlphaFoldDB" id="A0A1Y6CZV8"/>
<keyword evidence="1" id="KW-0255">Endonuclease</keyword>
<dbReference type="OrthoDB" id="9811593at2"/>
<accession>A0A1Y6CZV8</accession>
<evidence type="ECO:0000313" key="1">
    <source>
        <dbReference type="EMBL" id="SMF93684.1"/>
    </source>
</evidence>